<sequence length="578" mass="66264">MDTDLSAPATPPHDEIPLTQRRAGLLVPVFAMRHREDFGVGDTRAVREAIDFCADNSFKVLQLLPIHETFGDHSPYNPISSRALSPVYIYLHPDEVPGLLAGDLERAAPDAWRAQLRNGIVKHGSVHPLKMQVLQLAWHRFLTGNQTDLMREFTEFREQEKAWLPHYTLFRLLIREYEGNTEWLDWRPEHHTFQGANNWLMQHPDREELEDIRDGYAYAQWIAHRQWDDVRVYAESRSVMLMGEMSFGVGRGSSDVWANPELFDLEWNLGSRPLTHFDTNKDAERWGQNWGLPSYRWENHRSKGFAWLRSRVAGERRFFHICRLDHLRGYFRAYMFPWPGGARHSEYSNLTDEEAALKTGGKLPRFVLGPDDDPQFARMNELQGRELIGVIREAAGPMELVAELMGAMPEYMSRALEELPLANLVFPQLEQFSGQEDPADLLLRELSLVTYANHDNAPLAITYLHLQRAAAANPDGREASQLAWLLGFAGWAEAPPEELDDRLLVALQTALLATRCKLAVFMCSDLLGVPLRFNLPGSYGIETWCDRLDFPFADFANHAVFGPRIATVRRLIFEHDRA</sequence>
<evidence type="ECO:0000256" key="7">
    <source>
        <dbReference type="ARBA" id="ARBA00023277"/>
    </source>
</evidence>
<dbReference type="EMBL" id="JAENIK010000011">
    <property type="protein sequence ID" value="MBK1817045.1"/>
    <property type="molecule type" value="Genomic_DNA"/>
</dbReference>
<dbReference type="GO" id="GO:0005975">
    <property type="term" value="P:carbohydrate metabolic process"/>
    <property type="evidence" value="ECO:0007669"/>
    <property type="project" value="InterPro"/>
</dbReference>
<comment type="caution">
    <text evidence="10">The sequence shown here is derived from an EMBL/GenBank/DDBJ whole genome shotgun (WGS) entry which is preliminary data.</text>
</comment>
<keyword evidence="7" id="KW-0119">Carbohydrate metabolism</keyword>
<keyword evidence="5" id="KW-0328">Glycosyltransferase</keyword>
<dbReference type="Gene3D" id="3.20.20.80">
    <property type="entry name" value="Glycosidases"/>
    <property type="match status" value="1"/>
</dbReference>
<dbReference type="InterPro" id="IPR003385">
    <property type="entry name" value="Glyco_hydro_77"/>
</dbReference>
<dbReference type="GO" id="GO:0004134">
    <property type="term" value="F:4-alpha-glucanotransferase activity"/>
    <property type="evidence" value="ECO:0007669"/>
    <property type="project" value="UniProtKB-EC"/>
</dbReference>
<evidence type="ECO:0000256" key="6">
    <source>
        <dbReference type="ARBA" id="ARBA00022679"/>
    </source>
</evidence>
<dbReference type="RefSeq" id="WP_200351967.1">
    <property type="nucleotide sequence ID" value="NZ_BAABHZ010000006.1"/>
</dbReference>
<dbReference type="Pfam" id="PF02446">
    <property type="entry name" value="Glyco_hydro_77"/>
    <property type="match status" value="1"/>
</dbReference>
<evidence type="ECO:0000313" key="10">
    <source>
        <dbReference type="EMBL" id="MBK1817045.1"/>
    </source>
</evidence>
<dbReference type="PANTHER" id="PTHR32438">
    <property type="entry name" value="4-ALPHA-GLUCANOTRANSFERASE DPE1, CHLOROPLASTIC/AMYLOPLASTIC"/>
    <property type="match status" value="1"/>
</dbReference>
<evidence type="ECO:0000313" key="11">
    <source>
        <dbReference type="Proteomes" id="UP000600139"/>
    </source>
</evidence>
<organism evidence="10 11">
    <name type="scientific">Luteolibacter yonseiensis</name>
    <dbReference type="NCBI Taxonomy" id="1144680"/>
    <lineage>
        <taxon>Bacteria</taxon>
        <taxon>Pseudomonadati</taxon>
        <taxon>Verrucomicrobiota</taxon>
        <taxon>Verrucomicrobiia</taxon>
        <taxon>Verrucomicrobiales</taxon>
        <taxon>Verrucomicrobiaceae</taxon>
        <taxon>Luteolibacter</taxon>
    </lineage>
</organism>
<dbReference type="AlphaFoldDB" id="A0A934R892"/>
<dbReference type="EC" id="2.4.1.25" evidence="3"/>
<evidence type="ECO:0000256" key="8">
    <source>
        <dbReference type="ARBA" id="ARBA00031423"/>
    </source>
</evidence>
<evidence type="ECO:0000256" key="4">
    <source>
        <dbReference type="ARBA" id="ARBA00020295"/>
    </source>
</evidence>
<evidence type="ECO:0000256" key="2">
    <source>
        <dbReference type="ARBA" id="ARBA00005684"/>
    </source>
</evidence>
<evidence type="ECO:0000256" key="5">
    <source>
        <dbReference type="ARBA" id="ARBA00022676"/>
    </source>
</evidence>
<evidence type="ECO:0000256" key="3">
    <source>
        <dbReference type="ARBA" id="ARBA00012560"/>
    </source>
</evidence>
<keyword evidence="11" id="KW-1185">Reference proteome</keyword>
<comment type="similarity">
    <text evidence="2">Belongs to the disproportionating enzyme family.</text>
</comment>
<dbReference type="SUPFAM" id="SSF51445">
    <property type="entry name" value="(Trans)glycosidases"/>
    <property type="match status" value="1"/>
</dbReference>
<gene>
    <name evidence="10" type="ORF">JIN84_15580</name>
</gene>
<comment type="catalytic activity">
    <reaction evidence="1">
        <text>Transfers a segment of a (1-&gt;4)-alpha-D-glucan to a new position in an acceptor, which may be glucose or a (1-&gt;4)-alpha-D-glucan.</text>
        <dbReference type="EC" id="2.4.1.25"/>
    </reaction>
</comment>
<dbReference type="InterPro" id="IPR017853">
    <property type="entry name" value="GH"/>
</dbReference>
<accession>A0A934R892</accession>
<name>A0A934R892_9BACT</name>
<keyword evidence="6" id="KW-0808">Transferase</keyword>
<dbReference type="Proteomes" id="UP000600139">
    <property type="component" value="Unassembled WGS sequence"/>
</dbReference>
<protein>
    <recommendedName>
        <fullName evidence="4">4-alpha-glucanotransferase</fullName>
        <ecNumber evidence="3">2.4.1.25</ecNumber>
    </recommendedName>
    <alternativeName>
        <fullName evidence="8">Amylomaltase</fullName>
    </alternativeName>
    <alternativeName>
        <fullName evidence="9">Disproportionating enzyme</fullName>
    </alternativeName>
</protein>
<proteinExistence type="inferred from homology"/>
<evidence type="ECO:0000256" key="9">
    <source>
        <dbReference type="ARBA" id="ARBA00031501"/>
    </source>
</evidence>
<reference evidence="10" key="1">
    <citation type="submission" date="2021-01" db="EMBL/GenBank/DDBJ databases">
        <title>Modified the classification status of verrucomicrobia.</title>
        <authorList>
            <person name="Feng X."/>
        </authorList>
    </citation>
    <scope>NUCLEOTIDE SEQUENCE</scope>
    <source>
        <strain evidence="10">JCM 18052</strain>
    </source>
</reference>
<evidence type="ECO:0000256" key="1">
    <source>
        <dbReference type="ARBA" id="ARBA00000439"/>
    </source>
</evidence>
<dbReference type="PANTHER" id="PTHR32438:SF5">
    <property type="entry name" value="4-ALPHA-GLUCANOTRANSFERASE DPE1, CHLOROPLASTIC_AMYLOPLASTIC"/>
    <property type="match status" value="1"/>
</dbReference>